<name>A0ACB6SIP5_9PLEO</name>
<dbReference type="EMBL" id="MU006701">
    <property type="protein sequence ID" value="KAF2633402.1"/>
    <property type="molecule type" value="Genomic_DNA"/>
</dbReference>
<comment type="caution">
    <text evidence="1">The sequence shown here is derived from an EMBL/GenBank/DDBJ whole genome shotgun (WGS) entry which is preliminary data.</text>
</comment>
<reference evidence="1" key="1">
    <citation type="journal article" date="2020" name="Stud. Mycol.">
        <title>101 Dothideomycetes genomes: a test case for predicting lifestyles and emergence of pathogens.</title>
        <authorList>
            <person name="Haridas S."/>
            <person name="Albert R."/>
            <person name="Binder M."/>
            <person name="Bloem J."/>
            <person name="Labutti K."/>
            <person name="Salamov A."/>
            <person name="Andreopoulos B."/>
            <person name="Baker S."/>
            <person name="Barry K."/>
            <person name="Bills G."/>
            <person name="Bluhm B."/>
            <person name="Cannon C."/>
            <person name="Castanera R."/>
            <person name="Culley D."/>
            <person name="Daum C."/>
            <person name="Ezra D."/>
            <person name="Gonzalez J."/>
            <person name="Henrissat B."/>
            <person name="Kuo A."/>
            <person name="Liang C."/>
            <person name="Lipzen A."/>
            <person name="Lutzoni F."/>
            <person name="Magnuson J."/>
            <person name="Mondo S."/>
            <person name="Nolan M."/>
            <person name="Ohm R."/>
            <person name="Pangilinan J."/>
            <person name="Park H.-J."/>
            <person name="Ramirez L."/>
            <person name="Alfaro M."/>
            <person name="Sun H."/>
            <person name="Tritt A."/>
            <person name="Yoshinaga Y."/>
            <person name="Zwiers L.-H."/>
            <person name="Turgeon B."/>
            <person name="Goodwin S."/>
            <person name="Spatafora J."/>
            <person name="Crous P."/>
            <person name="Grigoriev I."/>
        </authorList>
    </citation>
    <scope>NUCLEOTIDE SEQUENCE</scope>
    <source>
        <strain evidence="1">CBS 525.71</strain>
    </source>
</reference>
<proteinExistence type="predicted"/>
<sequence>MCTTVTTSANRATSILVFHSLTPRVHPRLAPLSHTRPSHDSGASPLTSRPLVAVGSEKIRSLNSVGTRLAHSRSLVFRAKHSDRAHQTLSLIHVQLTQPLTKHLTHDGVRMD</sequence>
<evidence type="ECO:0000313" key="1">
    <source>
        <dbReference type="EMBL" id="KAF2633402.1"/>
    </source>
</evidence>
<protein>
    <submittedName>
        <fullName evidence="1">Uncharacterized protein</fullName>
    </submittedName>
</protein>
<organism evidence="1 2">
    <name type="scientific">Macroventuria anomochaeta</name>
    <dbReference type="NCBI Taxonomy" id="301207"/>
    <lineage>
        <taxon>Eukaryota</taxon>
        <taxon>Fungi</taxon>
        <taxon>Dikarya</taxon>
        <taxon>Ascomycota</taxon>
        <taxon>Pezizomycotina</taxon>
        <taxon>Dothideomycetes</taxon>
        <taxon>Pleosporomycetidae</taxon>
        <taxon>Pleosporales</taxon>
        <taxon>Pleosporineae</taxon>
        <taxon>Didymellaceae</taxon>
        <taxon>Macroventuria</taxon>
    </lineage>
</organism>
<dbReference type="Proteomes" id="UP000799754">
    <property type="component" value="Unassembled WGS sequence"/>
</dbReference>
<evidence type="ECO:0000313" key="2">
    <source>
        <dbReference type="Proteomes" id="UP000799754"/>
    </source>
</evidence>
<keyword evidence="2" id="KW-1185">Reference proteome</keyword>
<accession>A0ACB6SIP5</accession>
<gene>
    <name evidence="1" type="ORF">BU25DRAFT_405298</name>
</gene>